<evidence type="ECO:0000313" key="2">
    <source>
        <dbReference type="Proteomes" id="UP000194236"/>
    </source>
</evidence>
<comment type="caution">
    <text evidence="1">The sequence shown here is derived from an EMBL/GenBank/DDBJ whole genome shotgun (WGS) entry which is preliminary data.</text>
</comment>
<sequence>MNDDDESGRQLIIIQSPYDDHNHHMISERFITWESMGIWIPMDETRRGKNPNWRDQINFRLFFHYKIIQC</sequence>
<name>A0A1Y3AKW5_EURMA</name>
<accession>A0A1Y3AKW5</accession>
<dbReference type="EMBL" id="MUJZ01072258">
    <property type="protein sequence ID" value="OTF69092.1"/>
    <property type="molecule type" value="Genomic_DNA"/>
</dbReference>
<evidence type="ECO:0000313" key="1">
    <source>
        <dbReference type="EMBL" id="OTF69092.1"/>
    </source>
</evidence>
<dbReference type="Proteomes" id="UP000194236">
    <property type="component" value="Unassembled WGS sequence"/>
</dbReference>
<protein>
    <submittedName>
        <fullName evidence="1">Uncharacterized protein</fullName>
    </submittedName>
</protein>
<gene>
    <name evidence="1" type="ORF">BLA29_012144</name>
</gene>
<organism evidence="1 2">
    <name type="scientific">Euroglyphus maynei</name>
    <name type="common">Mayne's house dust mite</name>
    <dbReference type="NCBI Taxonomy" id="6958"/>
    <lineage>
        <taxon>Eukaryota</taxon>
        <taxon>Metazoa</taxon>
        <taxon>Ecdysozoa</taxon>
        <taxon>Arthropoda</taxon>
        <taxon>Chelicerata</taxon>
        <taxon>Arachnida</taxon>
        <taxon>Acari</taxon>
        <taxon>Acariformes</taxon>
        <taxon>Sarcoptiformes</taxon>
        <taxon>Astigmata</taxon>
        <taxon>Psoroptidia</taxon>
        <taxon>Analgoidea</taxon>
        <taxon>Pyroglyphidae</taxon>
        <taxon>Pyroglyphinae</taxon>
        <taxon>Euroglyphus</taxon>
    </lineage>
</organism>
<dbReference type="AlphaFoldDB" id="A0A1Y3AKW5"/>
<proteinExistence type="predicted"/>
<keyword evidence="2" id="KW-1185">Reference proteome</keyword>
<reference evidence="1 2" key="1">
    <citation type="submission" date="2017-03" db="EMBL/GenBank/DDBJ databases">
        <title>Genome Survey of Euroglyphus maynei.</title>
        <authorList>
            <person name="Arlian L.G."/>
            <person name="Morgan M.S."/>
            <person name="Rider S.D."/>
        </authorList>
    </citation>
    <scope>NUCLEOTIDE SEQUENCE [LARGE SCALE GENOMIC DNA]</scope>
    <source>
        <strain evidence="1">Arlian Lab</strain>
        <tissue evidence="1">Whole body</tissue>
    </source>
</reference>